<proteinExistence type="predicted"/>
<feature type="domain" description="TadE-like" evidence="2">
    <location>
        <begin position="10"/>
        <end position="52"/>
    </location>
</feature>
<gene>
    <name evidence="3" type="ORF">AKJ17_08290</name>
</gene>
<dbReference type="InterPro" id="IPR012495">
    <property type="entry name" value="TadE-like_dom"/>
</dbReference>
<name>A0A0M0HPL5_VIBNE</name>
<dbReference type="PROSITE" id="PS00409">
    <property type="entry name" value="PROKAR_NTER_METHYL"/>
    <property type="match status" value="1"/>
</dbReference>
<keyword evidence="4" id="KW-1185">Reference proteome</keyword>
<accession>A0A0M0HPL5</accession>
<keyword evidence="1" id="KW-0812">Transmembrane</keyword>
<protein>
    <submittedName>
        <fullName evidence="3">Pilus assembly protein CpaE</fullName>
    </submittedName>
</protein>
<comment type="caution">
    <text evidence="3">The sequence shown here is derived from an EMBL/GenBank/DDBJ whole genome shotgun (WGS) entry which is preliminary data.</text>
</comment>
<organism evidence="3 4">
    <name type="scientific">Vibrio nereis</name>
    <dbReference type="NCBI Taxonomy" id="693"/>
    <lineage>
        <taxon>Bacteria</taxon>
        <taxon>Pseudomonadati</taxon>
        <taxon>Pseudomonadota</taxon>
        <taxon>Gammaproteobacteria</taxon>
        <taxon>Vibrionales</taxon>
        <taxon>Vibrionaceae</taxon>
        <taxon>Vibrio</taxon>
    </lineage>
</organism>
<keyword evidence="1" id="KW-0472">Membrane</keyword>
<feature type="transmembrane region" description="Helical" evidence="1">
    <location>
        <begin position="12"/>
        <end position="40"/>
    </location>
</feature>
<evidence type="ECO:0000313" key="4">
    <source>
        <dbReference type="Proteomes" id="UP000037515"/>
    </source>
</evidence>
<evidence type="ECO:0000259" key="2">
    <source>
        <dbReference type="Pfam" id="PF07811"/>
    </source>
</evidence>
<dbReference type="Pfam" id="PF07811">
    <property type="entry name" value="TadE"/>
    <property type="match status" value="1"/>
</dbReference>
<reference evidence="4" key="1">
    <citation type="submission" date="2015-08" db="EMBL/GenBank/DDBJ databases">
        <title>Vibrio galatheae sp. nov., a novel member of the Vibrionaceae family isolated from the Solomon Islands.</title>
        <authorList>
            <person name="Giubergia S."/>
            <person name="Machado H."/>
            <person name="Mateiu R.V."/>
            <person name="Gram L."/>
        </authorList>
    </citation>
    <scope>NUCLEOTIDE SEQUENCE [LARGE SCALE GENOMIC DNA]</scope>
    <source>
        <strain evidence="4">DSM 19584</strain>
    </source>
</reference>
<dbReference type="InterPro" id="IPR012902">
    <property type="entry name" value="N_methyl_site"/>
</dbReference>
<dbReference type="AlphaFoldDB" id="A0A0M0HPL5"/>
<keyword evidence="1" id="KW-1133">Transmembrane helix</keyword>
<dbReference type="Proteomes" id="UP000037515">
    <property type="component" value="Unassembled WGS sequence"/>
</dbReference>
<dbReference type="STRING" id="693.AKJ17_08290"/>
<evidence type="ECO:0000256" key="1">
    <source>
        <dbReference type="SAM" id="Phobius"/>
    </source>
</evidence>
<dbReference type="PATRIC" id="fig|693.5.peg.1696"/>
<dbReference type="OrthoDB" id="6948598at2"/>
<dbReference type="EMBL" id="LHPJ01000006">
    <property type="protein sequence ID" value="KOO04055.1"/>
    <property type="molecule type" value="Genomic_DNA"/>
</dbReference>
<dbReference type="RefSeq" id="WP_053395325.1">
    <property type="nucleotide sequence ID" value="NZ_LHPJ01000006.1"/>
</dbReference>
<evidence type="ECO:0000313" key="3">
    <source>
        <dbReference type="EMBL" id="KOO04055.1"/>
    </source>
</evidence>
<sequence>MKKMKRSQAGITLVEFTIVASVLFLILFAIIEIAIFAYSLQSMNDISRRTARIAAVCVVNDADIRTLALSEGAPNGFAADNIEIAYLDASGSAIADPVTNHVNIHYVRARIIDFDYGFSGLLSFLGDSGIVPVPDFQTILPAESLGVLRSNDPTAKTDC</sequence>